<dbReference type="Proteomes" id="UP000053352">
    <property type="component" value="Unassembled WGS sequence"/>
</dbReference>
<dbReference type="EMBL" id="LNTB01000001">
    <property type="protein sequence ID" value="KSW11492.1"/>
    <property type="molecule type" value="Genomic_DNA"/>
</dbReference>
<feature type="transmembrane region" description="Helical" evidence="1">
    <location>
        <begin position="133"/>
        <end position="161"/>
    </location>
</feature>
<proteinExistence type="predicted"/>
<feature type="transmembrane region" description="Helical" evidence="1">
    <location>
        <begin position="247"/>
        <end position="267"/>
    </location>
</feature>
<evidence type="ECO:0000313" key="3">
    <source>
        <dbReference type="Proteomes" id="UP000053352"/>
    </source>
</evidence>
<feature type="transmembrane region" description="Helical" evidence="1">
    <location>
        <begin position="181"/>
        <end position="201"/>
    </location>
</feature>
<feature type="transmembrane region" description="Helical" evidence="1">
    <location>
        <begin position="72"/>
        <end position="88"/>
    </location>
</feature>
<feature type="transmembrane region" description="Helical" evidence="1">
    <location>
        <begin position="43"/>
        <end position="65"/>
    </location>
</feature>
<dbReference type="RefSeq" id="WP_058370167.1">
    <property type="nucleotide sequence ID" value="NZ_LNTB01000001.1"/>
</dbReference>
<keyword evidence="3" id="KW-1185">Reference proteome</keyword>
<feature type="transmembrane region" description="Helical" evidence="1">
    <location>
        <begin position="279"/>
        <end position="300"/>
    </location>
</feature>
<dbReference type="STRING" id="2309.CF15_01185"/>
<name>A0A0V8RTV2_PYROC</name>
<organism evidence="2 3">
    <name type="scientific">Pyrodictium occultum</name>
    <dbReference type="NCBI Taxonomy" id="2309"/>
    <lineage>
        <taxon>Archaea</taxon>
        <taxon>Thermoproteota</taxon>
        <taxon>Thermoprotei</taxon>
        <taxon>Desulfurococcales</taxon>
        <taxon>Pyrodictiaceae</taxon>
        <taxon>Pyrodictium</taxon>
    </lineage>
</organism>
<keyword evidence="1" id="KW-1133">Transmembrane helix</keyword>
<evidence type="ECO:0000256" key="1">
    <source>
        <dbReference type="SAM" id="Phobius"/>
    </source>
</evidence>
<protein>
    <submittedName>
        <fullName evidence="2">Uncharacterized protein</fullName>
    </submittedName>
</protein>
<reference evidence="2 3" key="1">
    <citation type="submission" date="2015-11" db="EMBL/GenBank/DDBJ databases">
        <title>Genome sequence of Pyrodictium occultum PL-19, a marine hyperthermophilic archaeon isolated from Volcano, Italy.</title>
        <authorList>
            <person name="Utturkar S."/>
            <person name="Huber H."/>
            <person name="Leptihn S."/>
            <person name="Brown S."/>
            <person name="Stetter K.O."/>
            <person name="Podar M."/>
        </authorList>
    </citation>
    <scope>NUCLEOTIDE SEQUENCE [LARGE SCALE GENOMIC DNA]</scope>
    <source>
        <strain evidence="2 3">PL-19</strain>
    </source>
</reference>
<feature type="transmembrane region" description="Helical" evidence="1">
    <location>
        <begin position="320"/>
        <end position="340"/>
    </location>
</feature>
<gene>
    <name evidence="2" type="ORF">CF15_01185</name>
</gene>
<dbReference type="AlphaFoldDB" id="A0A0V8RTV2"/>
<evidence type="ECO:0000313" key="2">
    <source>
        <dbReference type="EMBL" id="KSW11492.1"/>
    </source>
</evidence>
<keyword evidence="1" id="KW-0812">Transmembrane</keyword>
<feature type="transmembrane region" description="Helical" evidence="1">
    <location>
        <begin position="7"/>
        <end position="31"/>
    </location>
</feature>
<keyword evidence="1" id="KW-0472">Membrane</keyword>
<comment type="caution">
    <text evidence="2">The sequence shown here is derived from an EMBL/GenBank/DDBJ whole genome shotgun (WGS) entry which is preliminary data.</text>
</comment>
<sequence length="406" mass="42061">MTRAAALYIAVRTAAALAAALAVIPAFHLIAGSLAPALAQAPWLGVPASGLLAVLGPVLVAAMVMAGWAQQAYTLAGIAVGVAGVLGLGPLGPAVSLLASSALYTLSLRYSLEAEGAASRRLECGRRCVAATAVSLLAGYTLLVPLSVYGGLLASSVYRYLLSPRPGLPEPLAGVWSTARGMLAVRAAVLAVLVYVLYYAVERLAAPMVYALAAAPEELSRSLERLLEQEARETLAMRKWYHRMLRCGLSAAGAAPAAAIGYLAAHAAQPLASRLPQAAPWWAAALARTLPGLAASTPGYLAARRLLEALATGRIEWRRLALGSAAALAALLAAYMLLLIHQGAGVHGALQRLLGAAAGTATGREPPPLPGEDMLASAARELDRLLGRDLDRAEYILRLLSELLWG</sequence>
<accession>A0A0V8RTV2</accession>